<name>A0ACC3DBS4_9PEZI</name>
<proteinExistence type="predicted"/>
<evidence type="ECO:0000313" key="1">
    <source>
        <dbReference type="EMBL" id="KAK3064783.1"/>
    </source>
</evidence>
<comment type="caution">
    <text evidence="1">The sequence shown here is derived from an EMBL/GenBank/DDBJ whole genome shotgun (WGS) entry which is preliminary data.</text>
</comment>
<accession>A0ACC3DBS4</accession>
<sequence>MAPKVQPSVIPPSYTQNTPPSSFAEPDHGTLTWHTIFSSPQTPTDSLCCGVAFCRPGDGILHHHRHTQAEIYHITEGKGVVYIEGKEYDVEAGSSVFIPGDAEHGIRAVAEEGVRWFYVFPGGAFGDVHYRFTHEEKQGEAAKA</sequence>
<dbReference type="EMBL" id="JAWDJW010006428">
    <property type="protein sequence ID" value="KAK3064783.1"/>
    <property type="molecule type" value="Genomic_DNA"/>
</dbReference>
<gene>
    <name evidence="1" type="ORF">LTS18_003998</name>
</gene>
<reference evidence="1" key="1">
    <citation type="submission" date="2024-09" db="EMBL/GenBank/DDBJ databases">
        <title>Black Yeasts Isolated from many extreme environments.</title>
        <authorList>
            <person name="Coleine C."/>
            <person name="Stajich J.E."/>
            <person name="Selbmann L."/>
        </authorList>
    </citation>
    <scope>NUCLEOTIDE SEQUENCE</scope>
    <source>
        <strain evidence="1">CCFEE 5737</strain>
    </source>
</reference>
<protein>
    <submittedName>
        <fullName evidence="1">Uncharacterized protein</fullName>
    </submittedName>
</protein>
<dbReference type="Proteomes" id="UP001186974">
    <property type="component" value="Unassembled WGS sequence"/>
</dbReference>
<keyword evidence="2" id="KW-1185">Reference proteome</keyword>
<evidence type="ECO:0000313" key="2">
    <source>
        <dbReference type="Proteomes" id="UP001186974"/>
    </source>
</evidence>
<organism evidence="1 2">
    <name type="scientific">Coniosporium uncinatum</name>
    <dbReference type="NCBI Taxonomy" id="93489"/>
    <lineage>
        <taxon>Eukaryota</taxon>
        <taxon>Fungi</taxon>
        <taxon>Dikarya</taxon>
        <taxon>Ascomycota</taxon>
        <taxon>Pezizomycotina</taxon>
        <taxon>Dothideomycetes</taxon>
        <taxon>Dothideomycetes incertae sedis</taxon>
        <taxon>Coniosporium</taxon>
    </lineage>
</organism>